<gene>
    <name evidence="1" type="ORF">LCI18_007335</name>
</gene>
<evidence type="ECO:0000313" key="1">
    <source>
        <dbReference type="EMBL" id="UPK96400.1"/>
    </source>
</evidence>
<protein>
    <submittedName>
        <fullName evidence="1">Uncharacterized protein</fullName>
    </submittedName>
</protein>
<evidence type="ECO:0000313" key="2">
    <source>
        <dbReference type="Proteomes" id="UP000830768"/>
    </source>
</evidence>
<name>A0ACD3Z5M9_FUSSC</name>
<sequence length="526" mass="59359">MSGSRSRTGCWTCRLRRKKCDENKPACVNCTSRNLECYGYDQKPAWMLGKESWQHVLNSDEARDIKNAAEKAYSRRRQKNLHTAPWSAGVIVQHVRELGHPAQSTTILDRTWSNCTQTLRDCDYAPNYQYVQTFLDVIFPLQWGFFALCKQPDRRWLFDTIIASEPMYHASSGLCISFETGVKAGFTNGTCHITPEVRKSRLLALQGLQPCIAELQEQKSQNSSLMKAVHAIAIILLLSSLEIYGETEGTWEVHLNAAGTVLDLVERQLATPDNASAIGELLSNSTLSFETRALGLFVATYVWTDILAEATHGTSYSKPRAFEYLPLLQNDAIDMRSIMGCRNSVMIAIKKVSLFSISLQKGQQPRAAEIAKALVLEIRHLIQEAASVFTNSDSGLEADSCWVTLLHAYAASVYLQTVTAHEAFESDLNIQETVSKCLELLEALPSHLLIRVCWPFTVAGCMADEVHHLRFRAVVRRVEESECVLGFTWKGLIVMEECWRLRRCNPESAWCWRTTMEHMQARILLV</sequence>
<proteinExistence type="predicted"/>
<dbReference type="EMBL" id="CP090035">
    <property type="protein sequence ID" value="UPK96400.1"/>
    <property type="molecule type" value="Genomic_DNA"/>
</dbReference>
<organism evidence="1 2">
    <name type="scientific">Fusarium solani subsp. cucurbitae</name>
    <name type="common">Neocosmosporum cucurbitae</name>
    <dbReference type="NCBI Taxonomy" id="2747967"/>
    <lineage>
        <taxon>Eukaryota</taxon>
        <taxon>Fungi</taxon>
        <taxon>Dikarya</taxon>
        <taxon>Ascomycota</taxon>
        <taxon>Pezizomycotina</taxon>
        <taxon>Sordariomycetes</taxon>
        <taxon>Hypocreomycetidae</taxon>
        <taxon>Hypocreales</taxon>
        <taxon>Nectriaceae</taxon>
        <taxon>Fusarium</taxon>
        <taxon>Fusarium solani species complex</taxon>
    </lineage>
</organism>
<reference evidence="1" key="1">
    <citation type="submission" date="2021-11" db="EMBL/GenBank/DDBJ databases">
        <title>Fusarium solani-melongenae Genome sequencing and assembly.</title>
        <authorList>
            <person name="Xie S."/>
            <person name="Huang L."/>
            <person name="Zhang X."/>
        </authorList>
    </citation>
    <scope>NUCLEOTIDE SEQUENCE</scope>
    <source>
        <strain evidence="1">CRI 24-3</strain>
    </source>
</reference>
<dbReference type="Proteomes" id="UP000830768">
    <property type="component" value="Chromosome 6"/>
</dbReference>
<accession>A0ACD3Z5M9</accession>
<keyword evidence="2" id="KW-1185">Reference proteome</keyword>